<keyword evidence="3" id="KW-1003">Cell membrane</keyword>
<dbReference type="InterPro" id="IPR032808">
    <property type="entry name" value="DoxX"/>
</dbReference>
<evidence type="ECO:0000256" key="5">
    <source>
        <dbReference type="ARBA" id="ARBA00022989"/>
    </source>
</evidence>
<evidence type="ECO:0000256" key="2">
    <source>
        <dbReference type="ARBA" id="ARBA00006679"/>
    </source>
</evidence>
<keyword evidence="9" id="KW-1185">Reference proteome</keyword>
<evidence type="ECO:0000256" key="3">
    <source>
        <dbReference type="ARBA" id="ARBA00022475"/>
    </source>
</evidence>
<dbReference type="EMBL" id="PXYI01000001">
    <property type="protein sequence ID" value="PSJ43081.1"/>
    <property type="molecule type" value="Genomic_DNA"/>
</dbReference>
<feature type="transmembrane region" description="Helical" evidence="7">
    <location>
        <begin position="86"/>
        <end position="104"/>
    </location>
</feature>
<evidence type="ECO:0000256" key="6">
    <source>
        <dbReference type="ARBA" id="ARBA00023136"/>
    </source>
</evidence>
<feature type="transmembrane region" description="Helical" evidence="7">
    <location>
        <begin position="110"/>
        <end position="133"/>
    </location>
</feature>
<reference evidence="8 9" key="1">
    <citation type="submission" date="2018-03" db="EMBL/GenBank/DDBJ databases">
        <title>The draft genome of Sphingosinicella sp. GL-C-18.</title>
        <authorList>
            <person name="Liu L."/>
            <person name="Li L."/>
            <person name="Liang L."/>
            <person name="Zhang X."/>
            <person name="Wang T."/>
        </authorList>
    </citation>
    <scope>NUCLEOTIDE SEQUENCE [LARGE SCALE GENOMIC DNA]</scope>
    <source>
        <strain evidence="8 9">GL-C-18</strain>
    </source>
</reference>
<dbReference type="PANTHER" id="PTHR33452">
    <property type="entry name" value="OXIDOREDUCTASE CATD-RELATED"/>
    <property type="match status" value="1"/>
</dbReference>
<name>A0A2P7QYN7_9SPHN</name>
<protein>
    <submittedName>
        <fullName evidence="8">DoxX family protein</fullName>
    </submittedName>
</protein>
<dbReference type="GO" id="GO:0005886">
    <property type="term" value="C:plasma membrane"/>
    <property type="evidence" value="ECO:0007669"/>
    <property type="project" value="UniProtKB-SubCell"/>
</dbReference>
<dbReference type="Proteomes" id="UP000241167">
    <property type="component" value="Unassembled WGS sequence"/>
</dbReference>
<dbReference type="InterPro" id="IPR051907">
    <property type="entry name" value="DoxX-like_oxidoreductase"/>
</dbReference>
<keyword evidence="4 7" id="KW-0812">Transmembrane</keyword>
<evidence type="ECO:0000313" key="8">
    <source>
        <dbReference type="EMBL" id="PSJ43081.1"/>
    </source>
</evidence>
<evidence type="ECO:0000313" key="9">
    <source>
        <dbReference type="Proteomes" id="UP000241167"/>
    </source>
</evidence>
<evidence type="ECO:0000256" key="1">
    <source>
        <dbReference type="ARBA" id="ARBA00004651"/>
    </source>
</evidence>
<feature type="transmembrane region" description="Helical" evidence="7">
    <location>
        <begin position="7"/>
        <end position="32"/>
    </location>
</feature>
<dbReference type="RefSeq" id="WP_106511103.1">
    <property type="nucleotide sequence ID" value="NZ_PXYI01000001.1"/>
</dbReference>
<keyword evidence="5 7" id="KW-1133">Transmembrane helix</keyword>
<comment type="caution">
    <text evidence="8">The sequence shown here is derived from an EMBL/GenBank/DDBJ whole genome shotgun (WGS) entry which is preliminary data.</text>
</comment>
<gene>
    <name evidence="8" type="ORF">C7I55_01435</name>
</gene>
<organism evidence="8 9">
    <name type="scientific">Allosphingosinicella deserti</name>
    <dbReference type="NCBI Taxonomy" id="2116704"/>
    <lineage>
        <taxon>Bacteria</taxon>
        <taxon>Pseudomonadati</taxon>
        <taxon>Pseudomonadota</taxon>
        <taxon>Alphaproteobacteria</taxon>
        <taxon>Sphingomonadales</taxon>
        <taxon>Sphingomonadaceae</taxon>
        <taxon>Allosphingosinicella</taxon>
    </lineage>
</organism>
<comment type="similarity">
    <text evidence="2">Belongs to the DoxX family.</text>
</comment>
<comment type="subcellular location">
    <subcellularLocation>
        <location evidence="1">Cell membrane</location>
        <topology evidence="1">Multi-pass membrane protein</topology>
    </subcellularLocation>
</comment>
<proteinExistence type="inferred from homology"/>
<feature type="transmembrane region" description="Helical" evidence="7">
    <location>
        <begin position="56"/>
        <end position="79"/>
    </location>
</feature>
<dbReference type="AlphaFoldDB" id="A0A2P7QYN7"/>
<evidence type="ECO:0000256" key="4">
    <source>
        <dbReference type="ARBA" id="ARBA00022692"/>
    </source>
</evidence>
<sequence length="140" mass="15510">MRKDLLLLTPLAGFGDLGLLLLRLVTGAFLIWQSHDNVFSAARMQEFAGFLSQHGFAAPALLAPLCVWAQFVCGILLVLGLLTRWAGLLITFVFVVACVMVHWTQDFPGWWPALILVFLGLLFATLGAGRYAIDHRLRTQ</sequence>
<dbReference type="OrthoDB" id="346004at2"/>
<dbReference type="Pfam" id="PF07681">
    <property type="entry name" value="DoxX"/>
    <property type="match status" value="1"/>
</dbReference>
<evidence type="ECO:0000256" key="7">
    <source>
        <dbReference type="SAM" id="Phobius"/>
    </source>
</evidence>
<keyword evidence="6 7" id="KW-0472">Membrane</keyword>
<accession>A0A2P7QYN7</accession>
<dbReference type="PANTHER" id="PTHR33452:SF1">
    <property type="entry name" value="INNER MEMBRANE PROTEIN YPHA-RELATED"/>
    <property type="match status" value="1"/>
</dbReference>